<dbReference type="HOGENOM" id="CLU_2571688_0_0_5"/>
<evidence type="ECO:0000313" key="3">
    <source>
        <dbReference type="Proteomes" id="UP000019593"/>
    </source>
</evidence>
<proteinExistence type="predicted"/>
<keyword evidence="1" id="KW-0472">Membrane</keyword>
<dbReference type="EMBL" id="CP004372">
    <property type="protein sequence ID" value="AHM03181.1"/>
    <property type="molecule type" value="Genomic_DNA"/>
</dbReference>
<feature type="transmembrane region" description="Helical" evidence="1">
    <location>
        <begin position="56"/>
        <end position="74"/>
    </location>
</feature>
<keyword evidence="1" id="KW-1133">Transmembrane helix</keyword>
<gene>
    <name evidence="2" type="ORF">roselon_00763</name>
</gene>
<dbReference type="OrthoDB" id="9849904at2"/>
<dbReference type="KEGG" id="red:roselon_00763"/>
<evidence type="ECO:0000313" key="2">
    <source>
        <dbReference type="EMBL" id="AHM03181.1"/>
    </source>
</evidence>
<keyword evidence="3" id="KW-1185">Reference proteome</keyword>
<feature type="transmembrane region" description="Helical" evidence="1">
    <location>
        <begin position="27"/>
        <end position="50"/>
    </location>
</feature>
<organism evidence="2 3">
    <name type="scientific">Roseicyclus elongatus DSM 19469</name>
    <dbReference type="NCBI Taxonomy" id="1294273"/>
    <lineage>
        <taxon>Bacteria</taxon>
        <taxon>Pseudomonadati</taxon>
        <taxon>Pseudomonadota</taxon>
        <taxon>Alphaproteobacteria</taxon>
        <taxon>Rhodobacterales</taxon>
        <taxon>Roseobacteraceae</taxon>
        <taxon>Roseicyclus</taxon>
    </lineage>
</organism>
<keyword evidence="1" id="KW-0812">Transmembrane</keyword>
<dbReference type="STRING" id="1294273.roselon_00763"/>
<evidence type="ECO:0000256" key="1">
    <source>
        <dbReference type="SAM" id="Phobius"/>
    </source>
</evidence>
<reference evidence="2 3" key="1">
    <citation type="submission" date="2013-03" db="EMBL/GenBank/DDBJ databases">
        <authorList>
            <person name="Fiebig A."/>
            <person name="Goeker M."/>
            <person name="Klenk H.-P.P."/>
        </authorList>
    </citation>
    <scope>NUCLEOTIDE SEQUENCE [LARGE SCALE GENOMIC DNA]</scope>
    <source>
        <strain evidence="3">DSM 19469</strain>
    </source>
</reference>
<protein>
    <submittedName>
        <fullName evidence="2">Uncharacterized protein</fullName>
    </submittedName>
</protein>
<dbReference type="AlphaFoldDB" id="W8S347"/>
<sequence length="81" mass="8551">MALDEIQQPNIGKPDYARGASSAGLKLCAILTTVGFAIFWVSALFTVSGLVGGAGVHWSMPVLCLIGLAVGIYGRRRVECR</sequence>
<dbReference type="Proteomes" id="UP000019593">
    <property type="component" value="Chromosome"/>
</dbReference>
<name>W8S347_9RHOB</name>
<accession>W8S347</accession>
<dbReference type="RefSeq" id="WP_025311066.1">
    <property type="nucleotide sequence ID" value="NZ_CP004372.1"/>
</dbReference>